<dbReference type="GO" id="GO:0006412">
    <property type="term" value="P:translation"/>
    <property type="evidence" value="ECO:0007669"/>
    <property type="project" value="InterPro"/>
</dbReference>
<comment type="subcellular location">
    <subcellularLocation>
        <location evidence="1">Mitochondrion</location>
    </subcellularLocation>
</comment>
<evidence type="ECO:0000313" key="8">
    <source>
        <dbReference type="EnsemblMetazoa" id="XP_026302044"/>
    </source>
</evidence>
<accession>A0A8B8HHE3</accession>
<feature type="domain" description="Small ribosomal subunit protein mS23 conserved" evidence="7">
    <location>
        <begin position="2"/>
        <end position="120"/>
    </location>
</feature>
<dbReference type="CDD" id="cd23701">
    <property type="entry name" value="At1g26750"/>
    <property type="match status" value="1"/>
</dbReference>
<keyword evidence="4" id="KW-0496">Mitochondrion</keyword>
<keyword evidence="3 10" id="KW-0689">Ribosomal protein</keyword>
<reference evidence="8" key="1">
    <citation type="submission" date="2021-01" db="UniProtKB">
        <authorList>
            <consortium name="EnsemblMetazoa"/>
        </authorList>
    </citation>
    <scope>IDENTIFICATION</scope>
    <source>
        <strain evidence="8">DH4</strain>
    </source>
</reference>
<dbReference type="GO" id="GO:0005739">
    <property type="term" value="C:mitochondrion"/>
    <property type="evidence" value="ECO:0007669"/>
    <property type="project" value="InterPro"/>
</dbReference>
<dbReference type="InterPro" id="IPR019520">
    <property type="entry name" value="Ribosomal_mS23_met"/>
</dbReference>
<dbReference type="GO" id="GO:0005840">
    <property type="term" value="C:ribosome"/>
    <property type="evidence" value="ECO:0007669"/>
    <property type="project" value="UniProtKB-KW"/>
</dbReference>
<keyword evidence="9" id="KW-1185">Reference proteome</keyword>
<sequence length="138" mass="16455">MAQSRTERIGTIFTRITALARTDVIHPNNLPLWYDIYKNFPPKDEPVFARKPSQKKIQDIFYAEDIIRAKFHEDIQIPMVDMKHDNVTQTQIFLSLYKNFLKDNIKEEEAYEKALQNYKETYNVKIPKSETSYKSYKD</sequence>
<organism evidence="8">
    <name type="scientific">Apis mellifera</name>
    <name type="common">Honeybee</name>
    <dbReference type="NCBI Taxonomy" id="7460"/>
    <lineage>
        <taxon>Eukaryota</taxon>
        <taxon>Metazoa</taxon>
        <taxon>Ecdysozoa</taxon>
        <taxon>Arthropoda</taxon>
        <taxon>Hexapoda</taxon>
        <taxon>Insecta</taxon>
        <taxon>Pterygota</taxon>
        <taxon>Neoptera</taxon>
        <taxon>Endopterygota</taxon>
        <taxon>Hymenoptera</taxon>
        <taxon>Apocrita</taxon>
        <taxon>Aculeata</taxon>
        <taxon>Apoidea</taxon>
        <taxon>Anthophila</taxon>
        <taxon>Apidae</taxon>
        <taxon>Apis</taxon>
    </lineage>
</organism>
<dbReference type="KEGG" id="ame:100576088"/>
<evidence type="ECO:0000256" key="3">
    <source>
        <dbReference type="ARBA" id="ARBA00022980"/>
    </source>
</evidence>
<keyword evidence="5" id="KW-0687">Ribonucleoprotein</keyword>
<reference evidence="10" key="2">
    <citation type="submission" date="2025-04" db="UniProtKB">
        <authorList>
            <consortium name="RefSeq"/>
        </authorList>
    </citation>
    <scope>IDENTIFICATION</scope>
    <source>
        <strain evidence="10">DH4</strain>
        <tissue evidence="10">Whole body</tissue>
    </source>
</reference>
<evidence type="ECO:0000256" key="4">
    <source>
        <dbReference type="ARBA" id="ARBA00023128"/>
    </source>
</evidence>
<accession>A0A7M7MWG9</accession>
<evidence type="ECO:0000256" key="5">
    <source>
        <dbReference type="ARBA" id="ARBA00023274"/>
    </source>
</evidence>
<dbReference type="InterPro" id="IPR059242">
    <property type="entry name" value="mS23_dom"/>
</dbReference>
<evidence type="ECO:0000313" key="9">
    <source>
        <dbReference type="Proteomes" id="UP000005203"/>
    </source>
</evidence>
<gene>
    <name evidence="10" type="primary">LOC100576088</name>
</gene>
<dbReference type="Proteomes" id="UP000005203">
    <property type="component" value="Linkage group LG1"/>
</dbReference>
<dbReference type="CTD" id="51649"/>
<evidence type="ECO:0000256" key="2">
    <source>
        <dbReference type="ARBA" id="ARBA00009864"/>
    </source>
</evidence>
<evidence type="ECO:0000256" key="1">
    <source>
        <dbReference type="ARBA" id="ARBA00004173"/>
    </source>
</evidence>
<dbReference type="PANTHER" id="PTHR15925:SF2">
    <property type="entry name" value="SMALL RIBOSOMAL SUBUNIT PROTEIN MS23"/>
    <property type="match status" value="1"/>
</dbReference>
<evidence type="ECO:0000259" key="7">
    <source>
        <dbReference type="Pfam" id="PF10484"/>
    </source>
</evidence>
<protein>
    <recommendedName>
        <fullName evidence="6">Small ribosomal subunit protein mS23</fullName>
    </recommendedName>
</protein>
<dbReference type="OrthoDB" id="10012356at2759"/>
<reference evidence="9" key="3">
    <citation type="submission" date="2025-05" db="UniProtKB">
        <authorList>
            <consortium name="RefSeq"/>
        </authorList>
    </citation>
    <scope>NUCLEOTIDE SEQUENCE [LARGE SCALE GENOMIC DNA]</scope>
    <source>
        <strain evidence="9">DH4</strain>
    </source>
</reference>
<evidence type="ECO:0000313" key="10">
    <source>
        <dbReference type="RefSeq" id="XP_026302044.1"/>
    </source>
</evidence>
<name>A0A7M7MWG9_APIME</name>
<dbReference type="GO" id="GO:0003735">
    <property type="term" value="F:structural constituent of ribosome"/>
    <property type="evidence" value="ECO:0007669"/>
    <property type="project" value="InterPro"/>
</dbReference>
<dbReference type="AlphaFoldDB" id="A0A7M7MWG9"/>
<dbReference type="EnsemblMetazoa" id="XM_026446259">
    <property type="protein sequence ID" value="XP_026302044"/>
    <property type="gene ID" value="LOC100576088"/>
</dbReference>
<dbReference type="InterPro" id="IPR023611">
    <property type="entry name" value="mS23_dom_met"/>
</dbReference>
<proteinExistence type="inferred from homology"/>
<dbReference type="RefSeq" id="XP_026302044.1">
    <property type="nucleotide sequence ID" value="XM_026446259.1"/>
</dbReference>
<evidence type="ECO:0000256" key="6">
    <source>
        <dbReference type="ARBA" id="ARBA00035137"/>
    </source>
</evidence>
<comment type="similarity">
    <text evidence="2">Belongs to the mitochondrion-specific ribosomal protein mS23 family.</text>
</comment>
<dbReference type="PANTHER" id="PTHR15925">
    <property type="entry name" value="MITOCHONDRIAL RIBOSOMAL PROTEIN S23"/>
    <property type="match status" value="1"/>
</dbReference>
<dbReference type="Pfam" id="PF10484">
    <property type="entry name" value="MRP-S23"/>
    <property type="match status" value="1"/>
</dbReference>
<dbReference type="GeneID" id="100576088"/>